<evidence type="ECO:0008006" key="3">
    <source>
        <dbReference type="Google" id="ProtNLM"/>
    </source>
</evidence>
<proteinExistence type="predicted"/>
<dbReference type="Gene3D" id="3.40.1000.10">
    <property type="entry name" value="Mog1/PsbP, alpha/beta/alpha sandwich"/>
    <property type="match status" value="1"/>
</dbReference>
<sequence>MPTPLPVPIAFRLPEGWLPARPEGLEAPGVAFAAVHPQPDAGFSANITVDGEIPPETATLADLADESVEQLRQVAESVQVAGRREVGSAEAPALTQRLVFSAVAGETRRDLVQSQVYLSLQDVADPHKRAVIRLALTATAAQHDAVLGDFQDFVRTVRPDTGTEA</sequence>
<organism evidence="1 2">
    <name type="scientific">Streptomyces aurantiogriseus</name>
    <dbReference type="NCBI Taxonomy" id="66870"/>
    <lineage>
        <taxon>Bacteria</taxon>
        <taxon>Bacillati</taxon>
        <taxon>Actinomycetota</taxon>
        <taxon>Actinomycetes</taxon>
        <taxon>Kitasatosporales</taxon>
        <taxon>Streptomycetaceae</taxon>
        <taxon>Streptomyces</taxon>
    </lineage>
</organism>
<protein>
    <recommendedName>
        <fullName evidence="3">DUF1795 domain-containing protein</fullName>
    </recommendedName>
</protein>
<evidence type="ECO:0000313" key="2">
    <source>
        <dbReference type="Proteomes" id="UP000658320"/>
    </source>
</evidence>
<keyword evidence="2" id="KW-1185">Reference proteome</keyword>
<reference evidence="1" key="1">
    <citation type="journal article" date="2014" name="Int. J. Syst. Evol. Microbiol.">
        <title>Complete genome sequence of Corynebacterium casei LMG S-19264T (=DSM 44701T), isolated from a smear-ripened cheese.</title>
        <authorList>
            <consortium name="US DOE Joint Genome Institute (JGI-PGF)"/>
            <person name="Walter F."/>
            <person name="Albersmeier A."/>
            <person name="Kalinowski J."/>
            <person name="Ruckert C."/>
        </authorList>
    </citation>
    <scope>NUCLEOTIDE SEQUENCE</scope>
    <source>
        <strain evidence="1">JCM 4346</strain>
    </source>
</reference>
<name>A0A918BZC2_9ACTN</name>
<accession>A0A918BZC2</accession>
<evidence type="ECO:0000313" key="1">
    <source>
        <dbReference type="EMBL" id="GGQ99643.1"/>
    </source>
</evidence>
<dbReference type="AlphaFoldDB" id="A0A918BZC2"/>
<dbReference type="Proteomes" id="UP000658320">
    <property type="component" value="Unassembled WGS sequence"/>
</dbReference>
<dbReference type="EMBL" id="BMSX01000003">
    <property type="protein sequence ID" value="GGQ99643.1"/>
    <property type="molecule type" value="Genomic_DNA"/>
</dbReference>
<gene>
    <name evidence="1" type="ORF">GCM10010251_13580</name>
</gene>
<reference evidence="1" key="2">
    <citation type="submission" date="2020-09" db="EMBL/GenBank/DDBJ databases">
        <authorList>
            <person name="Sun Q."/>
            <person name="Ohkuma M."/>
        </authorList>
    </citation>
    <scope>NUCLEOTIDE SEQUENCE</scope>
    <source>
        <strain evidence="1">JCM 4346</strain>
    </source>
</reference>
<comment type="caution">
    <text evidence="1">The sequence shown here is derived from an EMBL/GenBank/DDBJ whole genome shotgun (WGS) entry which is preliminary data.</text>
</comment>
<dbReference type="RefSeq" id="WP_189933336.1">
    <property type="nucleotide sequence ID" value="NZ_BMSX01000003.1"/>
</dbReference>